<dbReference type="Gene3D" id="3.40.50.1820">
    <property type="entry name" value="alpha/beta hydrolase"/>
    <property type="match status" value="1"/>
</dbReference>
<dbReference type="EMBL" id="UINC01001677">
    <property type="protein sequence ID" value="SUZ86352.1"/>
    <property type="molecule type" value="Genomic_DNA"/>
</dbReference>
<protein>
    <recommendedName>
        <fullName evidence="2">Peptidase S9 prolyl oligopeptidase catalytic domain-containing protein</fullName>
    </recommendedName>
</protein>
<reference evidence="1" key="1">
    <citation type="submission" date="2018-05" db="EMBL/GenBank/DDBJ databases">
        <authorList>
            <person name="Lanie J.A."/>
            <person name="Ng W.-L."/>
            <person name="Kazmierczak K.M."/>
            <person name="Andrzejewski T.M."/>
            <person name="Davidsen T.M."/>
            <person name="Wayne K.J."/>
            <person name="Tettelin H."/>
            <person name="Glass J.I."/>
            <person name="Rusch D."/>
            <person name="Podicherti R."/>
            <person name="Tsui H.-C.T."/>
            <person name="Winkler M.E."/>
        </authorList>
    </citation>
    <scope>NUCLEOTIDE SEQUENCE</scope>
</reference>
<dbReference type="AlphaFoldDB" id="A0A381R3S8"/>
<dbReference type="InterPro" id="IPR029058">
    <property type="entry name" value="AB_hydrolase_fold"/>
</dbReference>
<evidence type="ECO:0000313" key="1">
    <source>
        <dbReference type="EMBL" id="SUZ86352.1"/>
    </source>
</evidence>
<sequence>MRNIVYYLIVVFISSVYCNDNGKVVDIDDYFTHRALNVYLGIDTELVIYPGEGHGLSKHSHRMAKLKWDIEWFEKYLR</sequence>
<organism evidence="1">
    <name type="scientific">marine metagenome</name>
    <dbReference type="NCBI Taxonomy" id="408172"/>
    <lineage>
        <taxon>unclassified sequences</taxon>
        <taxon>metagenomes</taxon>
        <taxon>ecological metagenomes</taxon>
    </lineage>
</organism>
<proteinExistence type="predicted"/>
<gene>
    <name evidence="1" type="ORF">METZ01_LOCUS39206</name>
</gene>
<evidence type="ECO:0008006" key="2">
    <source>
        <dbReference type="Google" id="ProtNLM"/>
    </source>
</evidence>
<accession>A0A381R3S8</accession>
<name>A0A381R3S8_9ZZZZ</name>
<dbReference type="SUPFAM" id="SSF53474">
    <property type="entry name" value="alpha/beta-Hydrolases"/>
    <property type="match status" value="1"/>
</dbReference>